<dbReference type="PANTHER" id="PTHR10434:SF11">
    <property type="entry name" value="1-ACYL-SN-GLYCEROL-3-PHOSPHATE ACYLTRANSFERASE"/>
    <property type="match status" value="1"/>
</dbReference>
<keyword evidence="5" id="KW-0594">Phospholipid biosynthesis</keyword>
<dbReference type="Pfam" id="PF01553">
    <property type="entry name" value="Acyltransferase"/>
    <property type="match status" value="1"/>
</dbReference>
<keyword evidence="3 5" id="KW-0808">Transferase</keyword>
<evidence type="ECO:0000256" key="6">
    <source>
        <dbReference type="SAM" id="Phobius"/>
    </source>
</evidence>
<proteinExistence type="inferred from homology"/>
<gene>
    <name evidence="9" type="primary">LOC100376907</name>
</gene>
<dbReference type="PANTHER" id="PTHR10434">
    <property type="entry name" value="1-ACYL-SN-GLYCEROL-3-PHOSPHATE ACYLTRANSFERASE"/>
    <property type="match status" value="1"/>
</dbReference>
<dbReference type="EC" id="2.3.1.51" evidence="5"/>
<dbReference type="SMART" id="SM00563">
    <property type="entry name" value="PlsC"/>
    <property type="match status" value="1"/>
</dbReference>
<evidence type="ECO:0000259" key="7">
    <source>
        <dbReference type="SMART" id="SM00563"/>
    </source>
</evidence>
<dbReference type="Proteomes" id="UP000694865">
    <property type="component" value="Unplaced"/>
</dbReference>
<keyword evidence="6" id="KW-1133">Transmembrane helix</keyword>
<feature type="domain" description="Phospholipid/glycerol acyltransferase" evidence="7">
    <location>
        <begin position="100"/>
        <end position="217"/>
    </location>
</feature>
<organism evidence="8 9">
    <name type="scientific">Saccoglossus kowalevskii</name>
    <name type="common">Acorn worm</name>
    <dbReference type="NCBI Taxonomy" id="10224"/>
    <lineage>
        <taxon>Eukaryota</taxon>
        <taxon>Metazoa</taxon>
        <taxon>Hemichordata</taxon>
        <taxon>Enteropneusta</taxon>
        <taxon>Harrimaniidae</taxon>
        <taxon>Saccoglossus</taxon>
    </lineage>
</organism>
<accession>A0ABM0H1C9</accession>
<evidence type="ECO:0000313" key="8">
    <source>
        <dbReference type="Proteomes" id="UP000694865"/>
    </source>
</evidence>
<comment type="domain">
    <text evidence="5">The HXXXXD motif is essential for acyltransferase activity and may constitute the binding site for the phosphate moiety of the glycerol-3-phosphate.</text>
</comment>
<evidence type="ECO:0000256" key="1">
    <source>
        <dbReference type="ARBA" id="ARBA00004728"/>
    </source>
</evidence>
<dbReference type="NCBIfam" id="TIGR00530">
    <property type="entry name" value="AGP_acyltrn"/>
    <property type="match status" value="1"/>
</dbReference>
<name>A0ABM0H1C9_SACKO</name>
<sequence>MAMYMNCLQWIAGLIAGGVFLLYILCQFNRVVHYHVKNVSSNLWYALLGVFVIPFTVWNPFDPANTRWFTFWIRTLCTKEIFDVKTNVKNLHYLDADEPRLLVGNHQSTMDQIGAMEIWPQRCAMVAKKSLLYAGTFGIAAWLCGTIFVDRRNATNAKETTDNIVNIIKKKKTSVWMYPEGTRSTSTDLDMLPFKKGAFYVAIQAQIPIVPVVFSNYKDSYNPKEYLFQPVEFTMTILPPISTKGRKLSDVQELSDEVREVMLKTYRETSPKKATKKD</sequence>
<dbReference type="SUPFAM" id="SSF69593">
    <property type="entry name" value="Glycerol-3-phosphate (1)-acyltransferase"/>
    <property type="match status" value="1"/>
</dbReference>
<dbReference type="RefSeq" id="XP_002742028.2">
    <property type="nucleotide sequence ID" value="XM_002741982.2"/>
</dbReference>
<evidence type="ECO:0000256" key="3">
    <source>
        <dbReference type="ARBA" id="ARBA00022679"/>
    </source>
</evidence>
<keyword evidence="4 5" id="KW-0012">Acyltransferase</keyword>
<evidence type="ECO:0000256" key="4">
    <source>
        <dbReference type="ARBA" id="ARBA00023315"/>
    </source>
</evidence>
<keyword evidence="8" id="KW-1185">Reference proteome</keyword>
<protein>
    <recommendedName>
        <fullName evidence="5">1-acyl-sn-glycerol-3-phosphate acyltransferase</fullName>
        <ecNumber evidence="5">2.3.1.51</ecNumber>
    </recommendedName>
</protein>
<dbReference type="GeneID" id="100376907"/>
<dbReference type="InterPro" id="IPR004552">
    <property type="entry name" value="AGP_acyltrans"/>
</dbReference>
<keyword evidence="5" id="KW-0443">Lipid metabolism</keyword>
<reference evidence="9" key="1">
    <citation type="submission" date="2025-08" db="UniProtKB">
        <authorList>
            <consortium name="RefSeq"/>
        </authorList>
    </citation>
    <scope>IDENTIFICATION</scope>
    <source>
        <tissue evidence="9">Testes</tissue>
    </source>
</reference>
<keyword evidence="6" id="KW-0812">Transmembrane</keyword>
<dbReference type="CDD" id="cd07989">
    <property type="entry name" value="LPLAT_AGPAT-like"/>
    <property type="match status" value="1"/>
</dbReference>
<comment type="similarity">
    <text evidence="2 5">Belongs to the 1-acyl-sn-glycerol-3-phosphate acyltransferase family.</text>
</comment>
<dbReference type="InterPro" id="IPR002123">
    <property type="entry name" value="Plipid/glycerol_acylTrfase"/>
</dbReference>
<keyword evidence="6" id="KW-0472">Membrane</keyword>
<evidence type="ECO:0000256" key="2">
    <source>
        <dbReference type="ARBA" id="ARBA00008655"/>
    </source>
</evidence>
<keyword evidence="5" id="KW-0444">Lipid biosynthesis</keyword>
<feature type="transmembrane region" description="Helical" evidence="6">
    <location>
        <begin position="42"/>
        <end position="61"/>
    </location>
</feature>
<comment type="pathway">
    <text evidence="1">Phospholipid metabolism; CDP-diacylglycerol biosynthesis; CDP-diacylglycerol from sn-glycerol 3-phosphate: step 2/3.</text>
</comment>
<keyword evidence="5" id="KW-1208">Phospholipid metabolism</keyword>
<evidence type="ECO:0000256" key="5">
    <source>
        <dbReference type="RuleBase" id="RU361267"/>
    </source>
</evidence>
<feature type="transmembrane region" description="Helical" evidence="6">
    <location>
        <begin position="131"/>
        <end position="149"/>
    </location>
</feature>
<evidence type="ECO:0000313" key="9">
    <source>
        <dbReference type="RefSeq" id="XP_002742028.2"/>
    </source>
</evidence>
<comment type="catalytic activity">
    <reaction evidence="5">
        <text>a 1-acyl-sn-glycero-3-phosphate + an acyl-CoA = a 1,2-diacyl-sn-glycero-3-phosphate + CoA</text>
        <dbReference type="Rhea" id="RHEA:19709"/>
        <dbReference type="ChEBI" id="CHEBI:57287"/>
        <dbReference type="ChEBI" id="CHEBI:57970"/>
        <dbReference type="ChEBI" id="CHEBI:58342"/>
        <dbReference type="ChEBI" id="CHEBI:58608"/>
        <dbReference type="EC" id="2.3.1.51"/>
    </reaction>
</comment>